<evidence type="ECO:0000256" key="7">
    <source>
        <dbReference type="SAM" id="MobiDB-lite"/>
    </source>
</evidence>
<keyword evidence="5 6" id="KW-0238">DNA-binding</keyword>
<gene>
    <name evidence="9" type="primary">Msh6</name>
    <name evidence="9" type="ORF">G6Z76_0008286</name>
</gene>
<feature type="non-terminal residue" evidence="9">
    <location>
        <position position="1"/>
    </location>
</feature>
<dbReference type="SUPFAM" id="SSF52540">
    <property type="entry name" value="P-loop containing nucleoside triphosphate hydrolases"/>
    <property type="match status" value="1"/>
</dbReference>
<dbReference type="InterPro" id="IPR036187">
    <property type="entry name" value="DNA_mismatch_repair_MutS_sf"/>
</dbReference>
<evidence type="ECO:0000256" key="6">
    <source>
        <dbReference type="RuleBase" id="RU003756"/>
    </source>
</evidence>
<dbReference type="Gene3D" id="3.40.1170.10">
    <property type="entry name" value="DNA repair protein MutS, domain I"/>
    <property type="match status" value="1"/>
</dbReference>
<dbReference type="GO" id="GO:0005524">
    <property type="term" value="F:ATP binding"/>
    <property type="evidence" value="ECO:0007669"/>
    <property type="project" value="UniProtKB-KW"/>
</dbReference>
<dbReference type="InterPro" id="IPR045076">
    <property type="entry name" value="MutS"/>
</dbReference>
<dbReference type="Pfam" id="PF05188">
    <property type="entry name" value="MutS_II"/>
    <property type="match status" value="1"/>
</dbReference>
<keyword evidence="10" id="KW-1185">Reference proteome</keyword>
<feature type="compositionally biased region" description="Basic and acidic residues" evidence="7">
    <location>
        <begin position="68"/>
        <end position="111"/>
    </location>
</feature>
<dbReference type="Pfam" id="PF01624">
    <property type="entry name" value="MutS_I"/>
    <property type="match status" value="1"/>
</dbReference>
<dbReference type="GO" id="GO:0030983">
    <property type="term" value="F:mismatched DNA binding"/>
    <property type="evidence" value="ECO:0007669"/>
    <property type="project" value="InterPro"/>
</dbReference>
<proteinExistence type="inferred from homology"/>
<dbReference type="InterPro" id="IPR000432">
    <property type="entry name" value="DNA_mismatch_repair_MutS_C"/>
</dbReference>
<evidence type="ECO:0000256" key="2">
    <source>
        <dbReference type="ARBA" id="ARBA00022741"/>
    </source>
</evidence>
<dbReference type="EMBL" id="JAANIC010006522">
    <property type="protein sequence ID" value="KAG5328685.1"/>
    <property type="molecule type" value="Genomic_DNA"/>
</dbReference>
<keyword evidence="3 6" id="KW-0227">DNA damage</keyword>
<comment type="function">
    <text evidence="6">Component of the post-replicative DNA mismatch repair system (MMR).</text>
</comment>
<evidence type="ECO:0000256" key="1">
    <source>
        <dbReference type="ARBA" id="ARBA00006271"/>
    </source>
</evidence>
<dbReference type="AlphaFoldDB" id="A0A836F8W5"/>
<dbReference type="Gene3D" id="1.10.1420.10">
    <property type="match status" value="2"/>
</dbReference>
<organism evidence="9 10">
    <name type="scientific">Acromyrmex charruanus</name>
    <dbReference type="NCBI Taxonomy" id="2715315"/>
    <lineage>
        <taxon>Eukaryota</taxon>
        <taxon>Metazoa</taxon>
        <taxon>Ecdysozoa</taxon>
        <taxon>Arthropoda</taxon>
        <taxon>Hexapoda</taxon>
        <taxon>Insecta</taxon>
        <taxon>Pterygota</taxon>
        <taxon>Neoptera</taxon>
        <taxon>Endopterygota</taxon>
        <taxon>Hymenoptera</taxon>
        <taxon>Apocrita</taxon>
        <taxon>Aculeata</taxon>
        <taxon>Formicoidea</taxon>
        <taxon>Formicidae</taxon>
        <taxon>Myrmicinae</taxon>
        <taxon>Acromyrmex</taxon>
    </lineage>
</organism>
<comment type="caution">
    <text evidence="9">The sequence shown here is derived from an EMBL/GenBank/DDBJ whole genome shotgun (WGS) entry which is preliminary data.</text>
</comment>
<sequence>MAILKSHRSEIFSFCRAFDTITSRCTASLAFLGFINSFNVFCLTLLKPIMPKINTILNYFTSPKTIKKETAKEEREKSQTPKRDLKNKGFVKNGKENQNTDDKKRSYKKDTEEEEDEPIKPKRRRLIIPDVDSDEDSGDEFKPGSQSEESESVSEGDTEQEPSTEEETPEKKRKTSSVKFKSKQASSRNTKANKKDLKQPSQPVQSQIISNGLSTAHTWPHLKLDFLRPEKIRDIHRRMSNDPDYDSKTLYVPTEFLINQTPAMRQWWELKSKHFDCVFFFKIGKFYELYHMDAVIGVNELSLTYMRGEFAHSGFPEIGYGRYSASLIERGYKVARVEQTENPEMMAARCSKMTKPTKFDKVVKREICQVSTRGTRVYTPLDVEASTPNSNYLLSLVEKCDFNSTISSFGVCFIDTTIGEFYLGQFVDDRCNSRLLTLLAHHPPIHVIYERSNLSQKTLQLINNTLPAALKEPLQREAQFWSATTVLKKLHEGSYFKKEKDSSFAWPEGLKPYLNEGDSLGLTPADNKELAIHALGGCVCLLKEFLLEQQLLAQGCFNTYIPPDFSTVNSRTGLNYANTMVIDAVTIKNLRLFGEGSLINILDHCCTAFGKRLLREWVCRPSCRKTVIIERQEAVQELLDRVDVMQSARIILSTLPDLERLLSKIHAQGNAAKMKNHPEGRAIMFEGPTYSKRVIVDFTTTLAKFEEVLKFIELFDDFKSNLITRYTQYEPNGDFPRLRETLDYFKTAFDHEEAKKQGYIVPKKGVDAEYDSVLAELADIKKDLDKYLEKQKQHFGVKVTFHGTDRKRYQIEIPESQVKKVGAGYELQSQRKGFKRYYTAEAKARIIIQFFLIPEKLELLTRQMNAEEHKDKVLKDLNRRIFAQFSEKYDMWHAAVYKLATMDVLISLADYARNGDMCIPEIHDGSDGEIFIKIKDGQHPCIVSDNFIPNDTLLATDGTASFMILTGPNMGGKSTLMRQMGLITIMAQIGSYVPASSCCMTLVDRIFTRLGANDDILAGQSTFLVELSETATILQHATPYSLVLLDELGRGTSTYDGTAIAAAVVDALTKLKCRTLFSTHYHSLVEDYKTNEEVTLAHMACMVETEEEEEVSQETVTFLYKLSEGACPKSYGFNAARLAGVPSVITKRAHEIASRMEQETNHKHIFNALCKANGVRMRSLIATI</sequence>
<feature type="compositionally biased region" description="Acidic residues" evidence="7">
    <location>
        <begin position="148"/>
        <end position="168"/>
    </location>
</feature>
<dbReference type="FunFam" id="3.40.1170.10:FF:000002">
    <property type="entry name" value="DNA mismatch repair protein"/>
    <property type="match status" value="1"/>
</dbReference>
<keyword evidence="2 6" id="KW-0547">Nucleotide-binding</keyword>
<feature type="domain" description="DNA mismatch repair proteins mutS family" evidence="8">
    <location>
        <begin position="1041"/>
        <end position="1057"/>
    </location>
</feature>
<dbReference type="InterPro" id="IPR016151">
    <property type="entry name" value="DNA_mismatch_repair_MutS_N"/>
</dbReference>
<dbReference type="InterPro" id="IPR017261">
    <property type="entry name" value="DNA_mismatch_repair_MutS/MSH"/>
</dbReference>
<keyword evidence="6" id="KW-0234">DNA repair</keyword>
<dbReference type="SUPFAM" id="SSF55271">
    <property type="entry name" value="DNA repair protein MutS, domain I"/>
    <property type="match status" value="1"/>
</dbReference>
<dbReference type="InterPro" id="IPR007860">
    <property type="entry name" value="DNA_mmatch_repair_MutS_con_dom"/>
</dbReference>
<evidence type="ECO:0000256" key="4">
    <source>
        <dbReference type="ARBA" id="ARBA00022840"/>
    </source>
</evidence>
<dbReference type="Gene3D" id="3.40.50.300">
    <property type="entry name" value="P-loop containing nucleotide triphosphate hydrolases"/>
    <property type="match status" value="1"/>
</dbReference>
<evidence type="ECO:0000313" key="10">
    <source>
        <dbReference type="Proteomes" id="UP000669903"/>
    </source>
</evidence>
<dbReference type="FunFam" id="1.10.1420.10:FF:000005">
    <property type="entry name" value="DNA mismatch repair protein"/>
    <property type="match status" value="1"/>
</dbReference>
<dbReference type="GO" id="GO:0140664">
    <property type="term" value="F:ATP-dependent DNA damage sensor activity"/>
    <property type="evidence" value="ECO:0007669"/>
    <property type="project" value="InterPro"/>
</dbReference>
<comment type="similarity">
    <text evidence="1 6">Belongs to the DNA mismatch repair MutS family.</text>
</comment>
<name>A0A836F8W5_9HYME</name>
<dbReference type="Pfam" id="PF05190">
    <property type="entry name" value="MutS_IV"/>
    <property type="match status" value="1"/>
</dbReference>
<accession>A0A836F8W5</accession>
<dbReference type="PANTHER" id="PTHR11361:SF148">
    <property type="entry name" value="DNA MISMATCH REPAIR PROTEIN MSH6"/>
    <property type="match status" value="1"/>
</dbReference>
<evidence type="ECO:0000256" key="5">
    <source>
        <dbReference type="ARBA" id="ARBA00023125"/>
    </source>
</evidence>
<dbReference type="InterPro" id="IPR027417">
    <property type="entry name" value="P-loop_NTPase"/>
</dbReference>
<dbReference type="Gene3D" id="3.30.420.110">
    <property type="entry name" value="MutS, connector domain"/>
    <property type="match status" value="1"/>
</dbReference>
<dbReference type="Proteomes" id="UP000669903">
    <property type="component" value="Unassembled WGS sequence"/>
</dbReference>
<dbReference type="PIRSF" id="PIRSF037677">
    <property type="entry name" value="DNA_mis_repair_Msh6"/>
    <property type="match status" value="1"/>
</dbReference>
<feature type="non-terminal residue" evidence="9">
    <location>
        <position position="1184"/>
    </location>
</feature>
<feature type="region of interest" description="Disordered" evidence="7">
    <location>
        <begin position="68"/>
        <end position="204"/>
    </location>
</feature>
<dbReference type="InterPro" id="IPR036678">
    <property type="entry name" value="MutS_con_dom_sf"/>
</dbReference>
<keyword evidence="4" id="KW-0067">ATP-binding</keyword>
<dbReference type="GO" id="GO:0006298">
    <property type="term" value="P:mismatch repair"/>
    <property type="evidence" value="ECO:0007669"/>
    <property type="project" value="InterPro"/>
</dbReference>
<feature type="compositionally biased region" description="Basic residues" evidence="7">
    <location>
        <begin position="171"/>
        <end position="182"/>
    </location>
</feature>
<dbReference type="PROSITE" id="PS00486">
    <property type="entry name" value="DNA_MISMATCH_REPAIR_2"/>
    <property type="match status" value="1"/>
</dbReference>
<evidence type="ECO:0000256" key="3">
    <source>
        <dbReference type="ARBA" id="ARBA00022763"/>
    </source>
</evidence>
<dbReference type="PANTHER" id="PTHR11361">
    <property type="entry name" value="DNA MISMATCH REPAIR PROTEIN MUTS FAMILY MEMBER"/>
    <property type="match status" value="1"/>
</dbReference>
<evidence type="ECO:0000313" key="9">
    <source>
        <dbReference type="EMBL" id="KAG5328685.1"/>
    </source>
</evidence>
<evidence type="ECO:0000259" key="8">
    <source>
        <dbReference type="PROSITE" id="PS00486"/>
    </source>
</evidence>
<dbReference type="NCBIfam" id="NF003810">
    <property type="entry name" value="PRK05399.1"/>
    <property type="match status" value="1"/>
</dbReference>
<dbReference type="Pfam" id="PF05192">
    <property type="entry name" value="MutS_III"/>
    <property type="match status" value="1"/>
</dbReference>
<reference evidence="9" key="1">
    <citation type="submission" date="2020-03" db="EMBL/GenBank/DDBJ databases">
        <title>Relaxed selection underlies rapid genomic changes in the transitions from sociality to social parasitism in ants.</title>
        <authorList>
            <person name="Bi X."/>
        </authorList>
    </citation>
    <scope>NUCLEOTIDE SEQUENCE</scope>
    <source>
        <strain evidence="9">BGI-DK2014a</strain>
        <tissue evidence="9">Whole body</tissue>
    </source>
</reference>
<dbReference type="SMART" id="SM00534">
    <property type="entry name" value="MUTSac"/>
    <property type="match status" value="1"/>
</dbReference>
<dbReference type="Pfam" id="PF00488">
    <property type="entry name" value="MutS_V"/>
    <property type="match status" value="1"/>
</dbReference>
<dbReference type="InterPro" id="IPR007861">
    <property type="entry name" value="DNA_mismatch_repair_MutS_clamp"/>
</dbReference>
<dbReference type="SUPFAM" id="SSF48334">
    <property type="entry name" value="DNA repair protein MutS, domain III"/>
    <property type="match status" value="1"/>
</dbReference>
<protein>
    <submittedName>
        <fullName evidence="9">MSH6 protein</fullName>
    </submittedName>
</protein>
<dbReference type="GO" id="GO:0032301">
    <property type="term" value="C:MutSalpha complex"/>
    <property type="evidence" value="ECO:0007669"/>
    <property type="project" value="TreeGrafter"/>
</dbReference>
<dbReference type="SMART" id="SM00533">
    <property type="entry name" value="MUTSd"/>
    <property type="match status" value="1"/>
</dbReference>
<dbReference type="SUPFAM" id="SSF53150">
    <property type="entry name" value="DNA repair protein MutS, domain II"/>
    <property type="match status" value="1"/>
</dbReference>
<dbReference type="InterPro" id="IPR007695">
    <property type="entry name" value="DNA_mismatch_repair_MutS-lik_N"/>
</dbReference>
<dbReference type="InterPro" id="IPR007696">
    <property type="entry name" value="DNA_mismatch_repair_MutS_core"/>
</dbReference>